<evidence type="ECO:0000256" key="6">
    <source>
        <dbReference type="ARBA" id="ARBA00023242"/>
    </source>
</evidence>
<dbReference type="PROSITE" id="PS51294">
    <property type="entry name" value="HTH_MYB"/>
    <property type="match status" value="3"/>
</dbReference>
<feature type="domain" description="HTH myb-type" evidence="10">
    <location>
        <begin position="41"/>
        <end position="96"/>
    </location>
</feature>
<feature type="compositionally biased region" description="Basic and acidic residues" evidence="7">
    <location>
        <begin position="472"/>
        <end position="483"/>
    </location>
</feature>
<evidence type="ECO:0000256" key="3">
    <source>
        <dbReference type="ARBA" id="ARBA00023015"/>
    </source>
</evidence>
<dbReference type="Proteomes" id="UP001141552">
    <property type="component" value="Unassembled WGS sequence"/>
</dbReference>
<evidence type="ECO:0000256" key="1">
    <source>
        <dbReference type="ARBA" id="ARBA00004123"/>
    </source>
</evidence>
<proteinExistence type="predicted"/>
<dbReference type="CDD" id="cd00167">
    <property type="entry name" value="SANT"/>
    <property type="match status" value="3"/>
</dbReference>
<feature type="region of interest" description="Disordered" evidence="7">
    <location>
        <begin position="462"/>
        <end position="496"/>
    </location>
</feature>
<dbReference type="Pfam" id="PF00249">
    <property type="entry name" value="Myb_DNA-binding"/>
    <property type="match status" value="3"/>
</dbReference>
<evidence type="ECO:0000256" key="5">
    <source>
        <dbReference type="ARBA" id="ARBA00023163"/>
    </source>
</evidence>
<dbReference type="GO" id="GO:0005634">
    <property type="term" value="C:nucleus"/>
    <property type="evidence" value="ECO:0007669"/>
    <property type="project" value="UniProtKB-SubCell"/>
</dbReference>
<keyword evidence="3" id="KW-0805">Transcription regulation</keyword>
<dbReference type="PANTHER" id="PTHR45614">
    <property type="entry name" value="MYB PROTEIN-RELATED"/>
    <property type="match status" value="1"/>
</dbReference>
<dbReference type="PROSITE" id="PS51293">
    <property type="entry name" value="SANT"/>
    <property type="match status" value="1"/>
</dbReference>
<reference evidence="11" key="1">
    <citation type="submission" date="2022-02" db="EMBL/GenBank/DDBJ databases">
        <authorList>
            <person name="Henning P.M."/>
            <person name="McCubbin A.G."/>
            <person name="Shore J.S."/>
        </authorList>
    </citation>
    <scope>NUCLEOTIDE SEQUENCE</scope>
    <source>
        <strain evidence="11">F60SS</strain>
        <tissue evidence="11">Leaves</tissue>
    </source>
</reference>
<organism evidence="11 12">
    <name type="scientific">Turnera subulata</name>
    <dbReference type="NCBI Taxonomy" id="218843"/>
    <lineage>
        <taxon>Eukaryota</taxon>
        <taxon>Viridiplantae</taxon>
        <taxon>Streptophyta</taxon>
        <taxon>Embryophyta</taxon>
        <taxon>Tracheophyta</taxon>
        <taxon>Spermatophyta</taxon>
        <taxon>Magnoliopsida</taxon>
        <taxon>eudicotyledons</taxon>
        <taxon>Gunneridae</taxon>
        <taxon>Pentapetalae</taxon>
        <taxon>rosids</taxon>
        <taxon>fabids</taxon>
        <taxon>Malpighiales</taxon>
        <taxon>Passifloraceae</taxon>
        <taxon>Turnera</taxon>
    </lineage>
</organism>
<dbReference type="Gene3D" id="1.10.10.60">
    <property type="entry name" value="Homeodomain-like"/>
    <property type="match status" value="3"/>
</dbReference>
<gene>
    <name evidence="11" type="ORF">Tsubulata_038696</name>
</gene>
<feature type="region of interest" description="Disordered" evidence="7">
    <location>
        <begin position="399"/>
        <end position="441"/>
    </location>
</feature>
<evidence type="ECO:0000256" key="2">
    <source>
        <dbReference type="ARBA" id="ARBA00022737"/>
    </source>
</evidence>
<keyword evidence="6" id="KW-0539">Nucleus</keyword>
<feature type="domain" description="Myb-like" evidence="8">
    <location>
        <begin position="41"/>
        <end position="92"/>
    </location>
</feature>
<name>A0A9Q0J3U8_9ROSI</name>
<dbReference type="SUPFAM" id="SSF46689">
    <property type="entry name" value="Homeodomain-like"/>
    <property type="match status" value="2"/>
</dbReference>
<dbReference type="InterPro" id="IPR017884">
    <property type="entry name" value="SANT_dom"/>
</dbReference>
<feature type="domain" description="Myb-like" evidence="8">
    <location>
        <begin position="93"/>
        <end position="143"/>
    </location>
</feature>
<dbReference type="InterPro" id="IPR001005">
    <property type="entry name" value="SANT/Myb"/>
</dbReference>
<dbReference type="GO" id="GO:0000981">
    <property type="term" value="F:DNA-binding transcription factor activity, RNA polymerase II-specific"/>
    <property type="evidence" value="ECO:0007669"/>
    <property type="project" value="TreeGrafter"/>
</dbReference>
<feature type="domain" description="Myb-like" evidence="8">
    <location>
        <begin position="1"/>
        <end position="40"/>
    </location>
</feature>
<dbReference type="FunFam" id="1.10.10.60:FF:000016">
    <property type="entry name" value="Transcriptional activator Myb isoform A"/>
    <property type="match status" value="1"/>
</dbReference>
<dbReference type="InterPro" id="IPR009057">
    <property type="entry name" value="Homeodomain-like_sf"/>
</dbReference>
<feature type="non-terminal residue" evidence="11">
    <location>
        <position position="496"/>
    </location>
</feature>
<evidence type="ECO:0000313" key="12">
    <source>
        <dbReference type="Proteomes" id="UP001141552"/>
    </source>
</evidence>
<dbReference type="InterPro" id="IPR050560">
    <property type="entry name" value="MYB_TF"/>
</dbReference>
<dbReference type="GO" id="GO:0000978">
    <property type="term" value="F:RNA polymerase II cis-regulatory region sequence-specific DNA binding"/>
    <property type="evidence" value="ECO:0007669"/>
    <property type="project" value="TreeGrafter"/>
</dbReference>
<keyword evidence="5" id="KW-0804">Transcription</keyword>
<feature type="domain" description="SANT" evidence="9">
    <location>
        <begin position="96"/>
        <end position="131"/>
    </location>
</feature>
<dbReference type="SMART" id="SM00717">
    <property type="entry name" value="SANT"/>
    <property type="match status" value="3"/>
</dbReference>
<evidence type="ECO:0000256" key="4">
    <source>
        <dbReference type="ARBA" id="ARBA00023125"/>
    </source>
</evidence>
<dbReference type="AlphaFoldDB" id="A0A9Q0J3U8"/>
<feature type="domain" description="HTH myb-type" evidence="10">
    <location>
        <begin position="1"/>
        <end position="40"/>
    </location>
</feature>
<comment type="caution">
    <text evidence="11">The sequence shown here is derived from an EMBL/GenBank/DDBJ whole genome shotgun (WGS) entry which is preliminary data.</text>
</comment>
<dbReference type="EMBL" id="JAKUCV010006425">
    <property type="protein sequence ID" value="KAJ4827398.1"/>
    <property type="molecule type" value="Genomic_DNA"/>
</dbReference>
<comment type="subcellular location">
    <subcellularLocation>
        <location evidence="1">Nucleus</location>
    </subcellularLocation>
</comment>
<dbReference type="PANTHER" id="PTHR45614:SF232">
    <property type="entry name" value="TRANSCRIPTION FACTOR MYB3R-2"/>
    <property type="match status" value="1"/>
</dbReference>
<protein>
    <submittedName>
        <fullName evidence="11">Uncharacterized protein</fullName>
    </submittedName>
</protein>
<dbReference type="FunFam" id="1.10.10.60:FF:000010">
    <property type="entry name" value="Transcriptional activator Myb isoform A"/>
    <property type="match status" value="1"/>
</dbReference>
<keyword evidence="12" id="KW-1185">Reference proteome</keyword>
<keyword evidence="4" id="KW-0238">DNA-binding</keyword>
<keyword evidence="2" id="KW-0677">Repeat</keyword>
<evidence type="ECO:0000313" key="11">
    <source>
        <dbReference type="EMBL" id="KAJ4827398.1"/>
    </source>
</evidence>
<evidence type="ECO:0000259" key="8">
    <source>
        <dbReference type="PROSITE" id="PS50090"/>
    </source>
</evidence>
<evidence type="ECO:0000259" key="9">
    <source>
        <dbReference type="PROSITE" id="PS51293"/>
    </source>
</evidence>
<sequence>QDKILAAAVKKYNCRNWKKIAECVPDRTDVQCLHRWQKVLNPDLVKGPWKKEEDELIRQLVEKHGNKRWSEIAKYLPGRIGKQCRERWYNHLNPAIKKTAWTKEEESTLIEAHSIYGNKWAEIAKFLQGRTENSIKNHWNCSVKKRLESCPASGLDLFNYIAKADSRKSSQVENPSSDEEMISERSMDTCSLDLALGNTSTEENQLLTLDKQNYRCMRKEGPDSTNLSSVYSQTISRCKENTNVANETTYRNSIPSQQPHISTPMRFQNSYKNTHEIASRTRVSPSKGQPDPLVLSLSTPAIVPRCDGKRNELKGDGVLKPIEGLHQGCLSYEPLKLEDLNIFLKTGSFPSTDSYIRTPVSPGSSLTSISTIQKIAVSPDCSSPECLLRSAARSFRTTPSIIRKRSTKTTDASHGFRLCSPDHRENSKNSHGSLHLSLSENNNIDNSESSYEDHLFSSPLKTRKLETPNSRKSVEKSLEHAFDGEWDSATASPKAL</sequence>
<evidence type="ECO:0000256" key="7">
    <source>
        <dbReference type="SAM" id="MobiDB-lite"/>
    </source>
</evidence>
<dbReference type="InterPro" id="IPR017930">
    <property type="entry name" value="Myb_dom"/>
</dbReference>
<dbReference type="OrthoDB" id="2143914at2759"/>
<feature type="domain" description="HTH myb-type" evidence="10">
    <location>
        <begin position="97"/>
        <end position="147"/>
    </location>
</feature>
<reference evidence="11" key="2">
    <citation type="journal article" date="2023" name="Plants (Basel)">
        <title>Annotation of the Turnera subulata (Passifloraceae) Draft Genome Reveals the S-Locus Evolved after the Divergence of Turneroideae from Passifloroideae in a Stepwise Manner.</title>
        <authorList>
            <person name="Henning P.M."/>
            <person name="Roalson E.H."/>
            <person name="Mir W."/>
            <person name="McCubbin A.G."/>
            <person name="Shore J.S."/>
        </authorList>
    </citation>
    <scope>NUCLEOTIDE SEQUENCE</scope>
    <source>
        <strain evidence="11">F60SS</strain>
    </source>
</reference>
<dbReference type="PROSITE" id="PS50090">
    <property type="entry name" value="MYB_LIKE"/>
    <property type="match status" value="3"/>
</dbReference>
<evidence type="ECO:0000259" key="10">
    <source>
        <dbReference type="PROSITE" id="PS51294"/>
    </source>
</evidence>
<accession>A0A9Q0J3U8</accession>